<gene>
    <name evidence="1" type="ORF">IZ6_07770</name>
</gene>
<dbReference type="RefSeq" id="WP_222876702.1">
    <property type="nucleotide sequence ID" value="NZ_AP023361.1"/>
</dbReference>
<name>A0A6S6QRY9_9HYPH</name>
<dbReference type="EMBL" id="AP023361">
    <property type="protein sequence ID" value="BCJ90042.1"/>
    <property type="molecule type" value="Genomic_DNA"/>
</dbReference>
<accession>A0A6S6QRY9</accession>
<dbReference type="InterPro" id="IPR011855">
    <property type="entry name" value="Phgtail_TP901_1"/>
</dbReference>
<sequence length="218" mass="22227">MAGEALGPELIVRWNGVLIGGAREKSVSLNGEAVDITNDDSAGWRTSLNNPAVKSVDITVSGVTKNNILRVDYFGGNQEGALEVEYPNGDILSMTAFMHPYSDTGAYEDAFTYEATFSSSGAAAYEEAASPVNSVLPAISGIAQQGVQLTAFEGVWNTGGTFSYQWKNGGSNIGGATAKTYTPVVGDVGDALSVAVTLTNGAGAASATSGATANVLAA</sequence>
<protein>
    <recommendedName>
        <fullName evidence="3">Phage tail protein</fullName>
    </recommendedName>
</protein>
<dbReference type="Proteomes" id="UP000515317">
    <property type="component" value="Chromosome"/>
</dbReference>
<evidence type="ECO:0000313" key="1">
    <source>
        <dbReference type="EMBL" id="BCJ90042.1"/>
    </source>
</evidence>
<evidence type="ECO:0000313" key="2">
    <source>
        <dbReference type="Proteomes" id="UP000515317"/>
    </source>
</evidence>
<dbReference type="Gene3D" id="2.60.40.2700">
    <property type="match status" value="1"/>
</dbReference>
<proteinExistence type="predicted"/>
<dbReference type="KEGG" id="tso:IZ6_07770"/>
<evidence type="ECO:0008006" key="3">
    <source>
        <dbReference type="Google" id="ProtNLM"/>
    </source>
</evidence>
<dbReference type="AlphaFoldDB" id="A0A6S6QRY9"/>
<organism evidence="1 2">
    <name type="scientific">Terrihabitans soli</name>
    <dbReference type="NCBI Taxonomy" id="708113"/>
    <lineage>
        <taxon>Bacteria</taxon>
        <taxon>Pseudomonadati</taxon>
        <taxon>Pseudomonadota</taxon>
        <taxon>Alphaproteobacteria</taxon>
        <taxon>Hyphomicrobiales</taxon>
        <taxon>Terrihabitans</taxon>
    </lineage>
</organism>
<keyword evidence="2" id="KW-1185">Reference proteome</keyword>
<dbReference type="Pfam" id="PF06199">
    <property type="entry name" value="Phage_tail_2"/>
    <property type="match status" value="1"/>
</dbReference>
<reference evidence="1 2" key="1">
    <citation type="submission" date="2020-08" db="EMBL/GenBank/DDBJ databases">
        <title>Genome sequence of Rhizobiales bacterium strain IZ6.</title>
        <authorList>
            <person name="Nakai R."/>
            <person name="Naganuma T."/>
        </authorList>
    </citation>
    <scope>NUCLEOTIDE SEQUENCE [LARGE SCALE GENOMIC DNA]</scope>
    <source>
        <strain evidence="1 2">IZ6</strain>
    </source>
</reference>